<dbReference type="SMART" id="SM00487">
    <property type="entry name" value="DEXDc"/>
    <property type="match status" value="1"/>
</dbReference>
<evidence type="ECO:0000256" key="4">
    <source>
        <dbReference type="ARBA" id="ARBA00022840"/>
    </source>
</evidence>
<keyword evidence="4" id="KW-0067">ATP-binding</keyword>
<keyword evidence="2" id="KW-0378">Hydrolase</keyword>
<accession>A0AAU9IFY5</accession>
<dbReference type="SUPFAM" id="SSF52540">
    <property type="entry name" value="P-loop containing nucleoside triphosphate hydrolases"/>
    <property type="match status" value="1"/>
</dbReference>
<dbReference type="SMART" id="SM00490">
    <property type="entry name" value="HELICc"/>
    <property type="match status" value="1"/>
</dbReference>
<dbReference type="EMBL" id="CAJZBQ010000009">
    <property type="protein sequence ID" value="CAG9313022.1"/>
    <property type="molecule type" value="Genomic_DNA"/>
</dbReference>
<dbReference type="PROSITE" id="PS51194">
    <property type="entry name" value="HELICASE_CTER"/>
    <property type="match status" value="1"/>
</dbReference>
<sequence length="424" mass="48207">MKATIGVPAFAKFGLLPELCECLELHGIKLPTPIQSQVIPSMLKFTDHHLIAAQTGTGKTLAYLLPIFNLLKEQELAKQSILTQPCAPRALIVVPNRELTKQCVDVMGMLKHHARLKVFGVHNGNAMKTEKRELSDGIDICVGTPDRLDKHLRMRTLDFRYLSHIVIDEADTMVDGGYVDFIDQYAQEIKRTQGKMSFVAATLPRLLETVISKHFSFKPDGRLPFIKKIIEEKTHMNLTHLRHEFIHLGEFNKNPTLLKHVADIYPYLKSGGCMVFCNTIQSARATEYTLTESGFKAVSLHGDIPPKKRNEFIEKFKAREVPILVCTDLASRGLDFPFLNYVIQYDFPRTISDYVHRAGRAGRGGKPGTVLTFYRNKDYEVIKELQKSYDTNTPLSITTSAYSFTNKEDMKKFPIERFKNTIKK</sequence>
<name>A0AAU9IFY5_9CILI</name>
<dbReference type="InterPro" id="IPR011545">
    <property type="entry name" value="DEAD/DEAH_box_helicase_dom"/>
</dbReference>
<evidence type="ECO:0000256" key="2">
    <source>
        <dbReference type="ARBA" id="ARBA00022801"/>
    </source>
</evidence>
<reference evidence="9" key="1">
    <citation type="submission" date="2021-09" db="EMBL/GenBank/DDBJ databases">
        <authorList>
            <consortium name="AG Swart"/>
            <person name="Singh M."/>
            <person name="Singh A."/>
            <person name="Seah K."/>
            <person name="Emmerich C."/>
        </authorList>
    </citation>
    <scope>NUCLEOTIDE SEQUENCE</scope>
    <source>
        <strain evidence="9">ATCC30299</strain>
    </source>
</reference>
<dbReference type="Proteomes" id="UP001162131">
    <property type="component" value="Unassembled WGS sequence"/>
</dbReference>
<dbReference type="InterPro" id="IPR014001">
    <property type="entry name" value="Helicase_ATP-bd"/>
</dbReference>
<dbReference type="GO" id="GO:0005524">
    <property type="term" value="F:ATP binding"/>
    <property type="evidence" value="ECO:0007669"/>
    <property type="project" value="UniProtKB-KW"/>
</dbReference>
<dbReference type="PANTHER" id="PTHR47959:SF1">
    <property type="entry name" value="ATP-DEPENDENT RNA HELICASE DBPA"/>
    <property type="match status" value="1"/>
</dbReference>
<dbReference type="InterPro" id="IPR001650">
    <property type="entry name" value="Helicase_C-like"/>
</dbReference>
<evidence type="ECO:0000313" key="10">
    <source>
        <dbReference type="Proteomes" id="UP001162131"/>
    </source>
</evidence>
<evidence type="ECO:0008006" key="11">
    <source>
        <dbReference type="Google" id="ProtNLM"/>
    </source>
</evidence>
<dbReference type="InterPro" id="IPR044742">
    <property type="entry name" value="DEAD/DEAH_RhlB"/>
</dbReference>
<comment type="caution">
    <text evidence="9">The sequence shown here is derived from an EMBL/GenBank/DDBJ whole genome shotgun (WGS) entry which is preliminary data.</text>
</comment>
<dbReference type="CDD" id="cd18787">
    <property type="entry name" value="SF2_C_DEAD"/>
    <property type="match status" value="1"/>
</dbReference>
<dbReference type="GO" id="GO:0003724">
    <property type="term" value="F:RNA helicase activity"/>
    <property type="evidence" value="ECO:0007669"/>
    <property type="project" value="InterPro"/>
</dbReference>
<dbReference type="PROSITE" id="PS51195">
    <property type="entry name" value="Q_MOTIF"/>
    <property type="match status" value="1"/>
</dbReference>
<feature type="short sequence motif" description="Q motif" evidence="5">
    <location>
        <begin position="8"/>
        <end position="36"/>
    </location>
</feature>
<keyword evidence="10" id="KW-1185">Reference proteome</keyword>
<dbReference type="InterPro" id="IPR050079">
    <property type="entry name" value="DEAD_box_RNA_helicase"/>
</dbReference>
<evidence type="ECO:0000259" key="7">
    <source>
        <dbReference type="PROSITE" id="PS51194"/>
    </source>
</evidence>
<dbReference type="PROSITE" id="PS51192">
    <property type="entry name" value="HELICASE_ATP_BIND_1"/>
    <property type="match status" value="1"/>
</dbReference>
<dbReference type="GO" id="GO:0005829">
    <property type="term" value="C:cytosol"/>
    <property type="evidence" value="ECO:0007669"/>
    <property type="project" value="TreeGrafter"/>
</dbReference>
<dbReference type="InterPro" id="IPR014014">
    <property type="entry name" value="RNA_helicase_DEAD_Q_motif"/>
</dbReference>
<evidence type="ECO:0000256" key="3">
    <source>
        <dbReference type="ARBA" id="ARBA00022806"/>
    </source>
</evidence>
<feature type="domain" description="DEAD-box RNA helicase Q" evidence="8">
    <location>
        <begin position="8"/>
        <end position="36"/>
    </location>
</feature>
<organism evidence="9 10">
    <name type="scientific">Blepharisma stoltei</name>
    <dbReference type="NCBI Taxonomy" id="1481888"/>
    <lineage>
        <taxon>Eukaryota</taxon>
        <taxon>Sar</taxon>
        <taxon>Alveolata</taxon>
        <taxon>Ciliophora</taxon>
        <taxon>Postciliodesmatophora</taxon>
        <taxon>Heterotrichea</taxon>
        <taxon>Heterotrichida</taxon>
        <taxon>Blepharismidae</taxon>
        <taxon>Blepharisma</taxon>
    </lineage>
</organism>
<proteinExistence type="predicted"/>
<evidence type="ECO:0000256" key="1">
    <source>
        <dbReference type="ARBA" id="ARBA00022741"/>
    </source>
</evidence>
<dbReference type="CDD" id="cd00268">
    <property type="entry name" value="DEADc"/>
    <property type="match status" value="1"/>
</dbReference>
<dbReference type="InterPro" id="IPR027417">
    <property type="entry name" value="P-loop_NTPase"/>
</dbReference>
<evidence type="ECO:0000256" key="5">
    <source>
        <dbReference type="PROSITE-ProRule" id="PRU00552"/>
    </source>
</evidence>
<dbReference type="Gene3D" id="3.40.50.300">
    <property type="entry name" value="P-loop containing nucleotide triphosphate hydrolases"/>
    <property type="match status" value="2"/>
</dbReference>
<keyword evidence="1" id="KW-0547">Nucleotide-binding</keyword>
<gene>
    <name evidence="9" type="ORF">BSTOLATCC_MIC7807</name>
</gene>
<evidence type="ECO:0000259" key="6">
    <source>
        <dbReference type="PROSITE" id="PS51192"/>
    </source>
</evidence>
<dbReference type="GO" id="GO:0016787">
    <property type="term" value="F:hydrolase activity"/>
    <property type="evidence" value="ECO:0007669"/>
    <property type="project" value="UniProtKB-KW"/>
</dbReference>
<dbReference type="Pfam" id="PF00270">
    <property type="entry name" value="DEAD"/>
    <property type="match status" value="1"/>
</dbReference>
<keyword evidence="3" id="KW-0347">Helicase</keyword>
<feature type="domain" description="Helicase ATP-binding" evidence="6">
    <location>
        <begin position="40"/>
        <end position="221"/>
    </location>
</feature>
<dbReference type="AlphaFoldDB" id="A0AAU9IFY5"/>
<feature type="domain" description="Helicase C-terminal" evidence="7">
    <location>
        <begin position="260"/>
        <end position="405"/>
    </location>
</feature>
<dbReference type="GO" id="GO:0003676">
    <property type="term" value="F:nucleic acid binding"/>
    <property type="evidence" value="ECO:0007669"/>
    <property type="project" value="InterPro"/>
</dbReference>
<protein>
    <recommendedName>
        <fullName evidence="11">RNA helicase</fullName>
    </recommendedName>
</protein>
<dbReference type="PANTHER" id="PTHR47959">
    <property type="entry name" value="ATP-DEPENDENT RNA HELICASE RHLE-RELATED"/>
    <property type="match status" value="1"/>
</dbReference>
<dbReference type="Pfam" id="PF00271">
    <property type="entry name" value="Helicase_C"/>
    <property type="match status" value="1"/>
</dbReference>
<evidence type="ECO:0000259" key="8">
    <source>
        <dbReference type="PROSITE" id="PS51195"/>
    </source>
</evidence>
<evidence type="ECO:0000313" key="9">
    <source>
        <dbReference type="EMBL" id="CAG9313022.1"/>
    </source>
</evidence>